<dbReference type="PROSITE" id="PS51257">
    <property type="entry name" value="PROKAR_LIPOPROTEIN"/>
    <property type="match status" value="1"/>
</dbReference>
<keyword evidence="2" id="KW-1185">Reference proteome</keyword>
<dbReference type="OrthoDB" id="9798438at2"/>
<evidence type="ECO:0008006" key="3">
    <source>
        <dbReference type="Google" id="ProtNLM"/>
    </source>
</evidence>
<organism evidence="1 2">
    <name type="scientific">Pseudochryseolinea flava</name>
    <dbReference type="NCBI Taxonomy" id="2059302"/>
    <lineage>
        <taxon>Bacteria</taxon>
        <taxon>Pseudomonadati</taxon>
        <taxon>Bacteroidota</taxon>
        <taxon>Cytophagia</taxon>
        <taxon>Cytophagales</taxon>
        <taxon>Fulvivirgaceae</taxon>
        <taxon>Pseudochryseolinea</taxon>
    </lineage>
</organism>
<accession>A0A364Y6A6</accession>
<proteinExistence type="predicted"/>
<dbReference type="RefSeq" id="WP_112746157.1">
    <property type="nucleotide sequence ID" value="NZ_QMFY01000002.1"/>
</dbReference>
<reference evidence="1 2" key="1">
    <citation type="submission" date="2018-06" db="EMBL/GenBank/DDBJ databases">
        <title>Chryseolinea flavus sp. nov., a member of the phylum Bacteroidetes isolated from soil.</title>
        <authorList>
            <person name="Li Y."/>
            <person name="Wang J."/>
        </authorList>
    </citation>
    <scope>NUCLEOTIDE SEQUENCE [LARGE SCALE GENOMIC DNA]</scope>
    <source>
        <strain evidence="1 2">SDU1-6</strain>
    </source>
</reference>
<comment type="caution">
    <text evidence="1">The sequence shown here is derived from an EMBL/GenBank/DDBJ whole genome shotgun (WGS) entry which is preliminary data.</text>
</comment>
<name>A0A364Y6A6_9BACT</name>
<dbReference type="SUPFAM" id="SSF50956">
    <property type="entry name" value="Thermostable phytase (3-phytase)"/>
    <property type="match status" value="1"/>
</dbReference>
<protein>
    <recommendedName>
        <fullName evidence="3">PE-PGRS family protein</fullName>
    </recommendedName>
</protein>
<gene>
    <name evidence="1" type="ORF">DQQ10_07325</name>
</gene>
<evidence type="ECO:0000313" key="1">
    <source>
        <dbReference type="EMBL" id="RAW02335.1"/>
    </source>
</evidence>
<sequence>MKTQGICFVLLVFVLGACNLGSTQSTEAKDFAARKQLAELMDKKLKEVSGMAASRGNAGLFWVHNDSGNEPEIYLIDDQLNIRLTVKLEGVENRDWEDIAVGPGPVAGKQYVYVGDIGDNDAVYPYKYIYRFEEPLLDGVAEIGVSDIEKIVFKLEDQVKDTESLMIDHQTKNVYVISKREQPVYLYELTAPMSNDTLVAKKLYSLPFKEIVAADYTSVNGDVLIKNYQAVYYWKNEKRESIAALLKSKPARVPYDEEPQGESIAWAIDGAGFYTLSEKKKKKPCYLYFHAKE</sequence>
<dbReference type="EMBL" id="QMFY01000002">
    <property type="protein sequence ID" value="RAW02335.1"/>
    <property type="molecule type" value="Genomic_DNA"/>
</dbReference>
<dbReference type="Proteomes" id="UP000251889">
    <property type="component" value="Unassembled WGS sequence"/>
</dbReference>
<evidence type="ECO:0000313" key="2">
    <source>
        <dbReference type="Proteomes" id="UP000251889"/>
    </source>
</evidence>
<dbReference type="AlphaFoldDB" id="A0A364Y6A6"/>